<feature type="domain" description="SGNH hydrolase-type esterase" evidence="1">
    <location>
        <begin position="63"/>
        <end position="197"/>
    </location>
</feature>
<dbReference type="InterPro" id="IPR036514">
    <property type="entry name" value="SGNH_hydro_sf"/>
</dbReference>
<dbReference type="EMBL" id="FNGV01000019">
    <property type="protein sequence ID" value="SDN00535.1"/>
    <property type="molecule type" value="Genomic_DNA"/>
</dbReference>
<dbReference type="PANTHER" id="PTHR34407">
    <property type="entry name" value="EXPRESSED PROTEIN"/>
    <property type="match status" value="1"/>
</dbReference>
<dbReference type="OrthoDB" id="9774205at2"/>
<dbReference type="GO" id="GO:0016788">
    <property type="term" value="F:hydrolase activity, acting on ester bonds"/>
    <property type="evidence" value="ECO:0007669"/>
    <property type="project" value="UniProtKB-ARBA"/>
</dbReference>
<dbReference type="RefSeq" id="WP_089895341.1">
    <property type="nucleotide sequence ID" value="NZ_FNGV01000019.1"/>
</dbReference>
<dbReference type="Gene3D" id="2.60.120.260">
    <property type="entry name" value="Galactose-binding domain-like"/>
    <property type="match status" value="1"/>
</dbReference>
<accession>A0A1G9XWK0</accession>
<dbReference type="PANTHER" id="PTHR34407:SF1">
    <property type="entry name" value="SGNH HYDROLASE-TYPE ESTERASE DOMAIN-CONTAINING PROTEIN"/>
    <property type="match status" value="1"/>
</dbReference>
<dbReference type="InterPro" id="IPR013830">
    <property type="entry name" value="SGNH_hydro"/>
</dbReference>
<proteinExistence type="predicted"/>
<sequence>MKVQNQQPLNISSLTILSLVFLMLVQCTTSEKEFFFDGYTVRGGLNNVLFKMKNRDTVRIAYLGGSITAQPGWRIHSFNWFKENYPETEFVEINAAIGGTGSPFGAYRLKDQVLQYNPDLVFVEFAVNDSNTNPEEITRSMEGITHQIWKQNPEIDICFIYTIKEDFLDIYKKYSLPSSIATMEKIAEHYQIPSINFGPEVLRRVDEGKVLFKGNKETNDSIVVFSPDGVHPYPESGHKIYHEVFVRALTEMKSKSAGTVLKHNIVKPLNANPSVNTKMIDWGIIDSKEELTAIETKSDSIFKRFSRYFNSIGKGVPGDSLSFQFRGKAFGFYDVIGPGTGTLEVSVDGEKQNHNRFDGYCTYWRISYKTIGGWTDSIHTVSIKVRDEPIDKNKILSANNRSMGQSEDYTEINWYLAKILLDGELIENKNYN</sequence>
<reference evidence="2 3" key="1">
    <citation type="submission" date="2016-10" db="EMBL/GenBank/DDBJ databases">
        <authorList>
            <person name="de Groot N.N."/>
        </authorList>
    </citation>
    <scope>NUCLEOTIDE SEQUENCE [LARGE SCALE GENOMIC DNA]</scope>
    <source>
        <strain evidence="2 3">DSM 19886</strain>
    </source>
</reference>
<evidence type="ECO:0000313" key="2">
    <source>
        <dbReference type="EMBL" id="SDN00535.1"/>
    </source>
</evidence>
<protein>
    <submittedName>
        <fullName evidence="2">Lysophospholipase L1</fullName>
    </submittedName>
</protein>
<dbReference type="AlphaFoldDB" id="A0A1G9XWK0"/>
<dbReference type="Proteomes" id="UP000199440">
    <property type="component" value="Unassembled WGS sequence"/>
</dbReference>
<keyword evidence="3" id="KW-1185">Reference proteome</keyword>
<evidence type="ECO:0000259" key="1">
    <source>
        <dbReference type="Pfam" id="PF13472"/>
    </source>
</evidence>
<gene>
    <name evidence="2" type="ORF">SAMN04488514_11928</name>
</gene>
<organism evidence="2 3">
    <name type="scientific">Kriegella aquimaris</name>
    <dbReference type="NCBI Taxonomy" id="192904"/>
    <lineage>
        <taxon>Bacteria</taxon>
        <taxon>Pseudomonadati</taxon>
        <taxon>Bacteroidota</taxon>
        <taxon>Flavobacteriia</taxon>
        <taxon>Flavobacteriales</taxon>
        <taxon>Flavobacteriaceae</taxon>
        <taxon>Kriegella</taxon>
    </lineage>
</organism>
<dbReference type="SUPFAM" id="SSF52266">
    <property type="entry name" value="SGNH hydrolase"/>
    <property type="match status" value="1"/>
</dbReference>
<evidence type="ECO:0000313" key="3">
    <source>
        <dbReference type="Proteomes" id="UP000199440"/>
    </source>
</evidence>
<dbReference type="Pfam" id="PF13472">
    <property type="entry name" value="Lipase_GDSL_2"/>
    <property type="match status" value="1"/>
</dbReference>
<dbReference type="STRING" id="192904.SAMN04488514_11928"/>
<dbReference type="CDD" id="cd00229">
    <property type="entry name" value="SGNH_hydrolase"/>
    <property type="match status" value="1"/>
</dbReference>
<name>A0A1G9XWK0_9FLAO</name>
<dbReference type="Gene3D" id="3.40.50.1110">
    <property type="entry name" value="SGNH hydrolase"/>
    <property type="match status" value="1"/>
</dbReference>